<gene>
    <name evidence="1" type="ORF">B0T25DRAFT_583581</name>
</gene>
<dbReference type="PANTHER" id="PTHR42749:SF1">
    <property type="entry name" value="CELL SHAPE-DETERMINING PROTEIN MREB"/>
    <property type="match status" value="1"/>
</dbReference>
<sequence>MARSSPIGNIYVGIDFGATHSSISYILRPPGSGDVEAFVPLPQDVRLHSFKRTPTVFDLDQHGNIVLDPGLISPSPIIWPKLALLHYDCRPAGPLATQLAQKAEASWAGRPPAKMIAPFLKVLFVRLLQQLAEENVQIAGYEFYCTVTSPESWKLEDRERMKAAVGEANLASLVPGPNFSFYYISEQEAVALSVYNAGWADFFEEESLITVCDGGGLTLVSNSPSSGVPPGFLTASPIKDTASYVCGFYDGLPAMSQCGQALSQAAGGMSLNAGLDELVRQQLDRQTGKSNFLDTFSSAEKRAIEKQCSKVINSHGKPDSSELHILAERFNITIRREEINGIFDGLVNDLVGAVYSRLRNAEAAYPPLTARTALPKRYVILTGGLSCNHYIRNAMKDRVWVLDGHPIKLIIPDEEWGWLAVSRGGAIHAMQKTLNRPALKRRTCPATYYVKEGNTGNRTILAQERSTLERFSEGIGFLSMSPEISGAV</sequence>
<protein>
    <recommendedName>
        <fullName evidence="3">Actin-like ATPase domain-containing protein</fullName>
    </recommendedName>
</protein>
<dbReference type="Proteomes" id="UP001275084">
    <property type="component" value="Unassembled WGS sequence"/>
</dbReference>
<accession>A0AAJ0HBB2</accession>
<dbReference type="PANTHER" id="PTHR42749">
    <property type="entry name" value="CELL SHAPE-DETERMINING PROTEIN MREB"/>
    <property type="match status" value="1"/>
</dbReference>
<dbReference type="CDD" id="cd10170">
    <property type="entry name" value="ASKHA_NBD_HSP70"/>
    <property type="match status" value="1"/>
</dbReference>
<proteinExistence type="predicted"/>
<dbReference type="AlphaFoldDB" id="A0AAJ0HBB2"/>
<name>A0AAJ0HBB2_9PEZI</name>
<dbReference type="Gene3D" id="3.30.420.40">
    <property type="match status" value="1"/>
</dbReference>
<evidence type="ECO:0000313" key="2">
    <source>
        <dbReference type="Proteomes" id="UP001275084"/>
    </source>
</evidence>
<dbReference type="InterPro" id="IPR043129">
    <property type="entry name" value="ATPase_NBD"/>
</dbReference>
<keyword evidence="2" id="KW-1185">Reference proteome</keyword>
<reference evidence="1" key="2">
    <citation type="submission" date="2023-06" db="EMBL/GenBank/DDBJ databases">
        <authorList>
            <consortium name="Lawrence Berkeley National Laboratory"/>
            <person name="Haridas S."/>
            <person name="Hensen N."/>
            <person name="Bonometti L."/>
            <person name="Westerberg I."/>
            <person name="Brannstrom I.O."/>
            <person name="Guillou S."/>
            <person name="Cros-Aarteil S."/>
            <person name="Calhoun S."/>
            <person name="Kuo A."/>
            <person name="Mondo S."/>
            <person name="Pangilinan J."/>
            <person name="Riley R."/>
            <person name="Labutti K."/>
            <person name="Andreopoulos B."/>
            <person name="Lipzen A."/>
            <person name="Chen C."/>
            <person name="Yanf M."/>
            <person name="Daum C."/>
            <person name="Ng V."/>
            <person name="Clum A."/>
            <person name="Steindorff A."/>
            <person name="Ohm R."/>
            <person name="Martin F."/>
            <person name="Silar P."/>
            <person name="Natvig D."/>
            <person name="Lalanne C."/>
            <person name="Gautier V."/>
            <person name="Ament-Velasquez S.L."/>
            <person name="Kruys A."/>
            <person name="Hutchinson M.I."/>
            <person name="Powell A.J."/>
            <person name="Barry K."/>
            <person name="Miller A.N."/>
            <person name="Grigoriev I.V."/>
            <person name="Debuchy R."/>
            <person name="Gladieux P."/>
            <person name="Thoren M.H."/>
            <person name="Johannesson H."/>
        </authorList>
    </citation>
    <scope>NUCLEOTIDE SEQUENCE</scope>
    <source>
        <strain evidence="1">CBS 955.72</strain>
    </source>
</reference>
<reference evidence="1" key="1">
    <citation type="journal article" date="2023" name="Mol. Phylogenet. Evol.">
        <title>Genome-scale phylogeny and comparative genomics of the fungal order Sordariales.</title>
        <authorList>
            <person name="Hensen N."/>
            <person name="Bonometti L."/>
            <person name="Westerberg I."/>
            <person name="Brannstrom I.O."/>
            <person name="Guillou S."/>
            <person name="Cros-Aarteil S."/>
            <person name="Calhoun S."/>
            <person name="Haridas S."/>
            <person name="Kuo A."/>
            <person name="Mondo S."/>
            <person name="Pangilinan J."/>
            <person name="Riley R."/>
            <person name="LaButti K."/>
            <person name="Andreopoulos B."/>
            <person name="Lipzen A."/>
            <person name="Chen C."/>
            <person name="Yan M."/>
            <person name="Daum C."/>
            <person name="Ng V."/>
            <person name="Clum A."/>
            <person name="Steindorff A."/>
            <person name="Ohm R.A."/>
            <person name="Martin F."/>
            <person name="Silar P."/>
            <person name="Natvig D.O."/>
            <person name="Lalanne C."/>
            <person name="Gautier V."/>
            <person name="Ament-Velasquez S.L."/>
            <person name="Kruys A."/>
            <person name="Hutchinson M.I."/>
            <person name="Powell A.J."/>
            <person name="Barry K."/>
            <person name="Miller A.N."/>
            <person name="Grigoriev I.V."/>
            <person name="Debuchy R."/>
            <person name="Gladieux P."/>
            <person name="Hiltunen Thoren M."/>
            <person name="Johannesson H."/>
        </authorList>
    </citation>
    <scope>NUCLEOTIDE SEQUENCE</scope>
    <source>
        <strain evidence="1">CBS 955.72</strain>
    </source>
</reference>
<evidence type="ECO:0008006" key="3">
    <source>
        <dbReference type="Google" id="ProtNLM"/>
    </source>
</evidence>
<dbReference type="EMBL" id="JAUIQD010000006">
    <property type="protein sequence ID" value="KAK3346376.1"/>
    <property type="molecule type" value="Genomic_DNA"/>
</dbReference>
<evidence type="ECO:0000313" key="1">
    <source>
        <dbReference type="EMBL" id="KAK3346376.1"/>
    </source>
</evidence>
<organism evidence="1 2">
    <name type="scientific">Lasiosphaeria hispida</name>
    <dbReference type="NCBI Taxonomy" id="260671"/>
    <lineage>
        <taxon>Eukaryota</taxon>
        <taxon>Fungi</taxon>
        <taxon>Dikarya</taxon>
        <taxon>Ascomycota</taxon>
        <taxon>Pezizomycotina</taxon>
        <taxon>Sordariomycetes</taxon>
        <taxon>Sordariomycetidae</taxon>
        <taxon>Sordariales</taxon>
        <taxon>Lasiosphaeriaceae</taxon>
        <taxon>Lasiosphaeria</taxon>
    </lineage>
</organism>
<dbReference type="SUPFAM" id="SSF53067">
    <property type="entry name" value="Actin-like ATPase domain"/>
    <property type="match status" value="1"/>
</dbReference>
<comment type="caution">
    <text evidence="1">The sequence shown here is derived from an EMBL/GenBank/DDBJ whole genome shotgun (WGS) entry which is preliminary data.</text>
</comment>